<dbReference type="PANTHER" id="PTHR43409">
    <property type="entry name" value="ANAEROBIC MAGNESIUM-PROTOPORPHYRIN IX MONOMETHYL ESTER CYCLASE-RELATED"/>
    <property type="match status" value="1"/>
</dbReference>
<dbReference type="GO" id="GO:0031419">
    <property type="term" value="F:cobalamin binding"/>
    <property type="evidence" value="ECO:0007669"/>
    <property type="project" value="InterPro"/>
</dbReference>
<dbReference type="GO" id="GO:0046872">
    <property type="term" value="F:metal ion binding"/>
    <property type="evidence" value="ECO:0007669"/>
    <property type="project" value="UniProtKB-KW"/>
</dbReference>
<dbReference type="InterPro" id="IPR036724">
    <property type="entry name" value="Cobalamin-bd_sf"/>
</dbReference>
<dbReference type="Proteomes" id="UP000001052">
    <property type="component" value="Chromosome"/>
</dbReference>
<dbReference type="PANTHER" id="PTHR43409:SF15">
    <property type="entry name" value="PUTATIVE-RELATED"/>
    <property type="match status" value="1"/>
</dbReference>
<dbReference type="InterPro" id="IPR058240">
    <property type="entry name" value="rSAM_sf"/>
</dbReference>
<comment type="cofactor">
    <cofactor evidence="1">
        <name>[4Fe-4S] cluster</name>
        <dbReference type="ChEBI" id="CHEBI:49883"/>
    </cofactor>
</comment>
<dbReference type="STRING" id="485915.Dret_2247"/>
<evidence type="ECO:0000256" key="2">
    <source>
        <dbReference type="ARBA" id="ARBA00022691"/>
    </source>
</evidence>
<evidence type="ECO:0000256" key="6">
    <source>
        <dbReference type="SAM" id="MobiDB-lite"/>
    </source>
</evidence>
<dbReference type="Gene3D" id="3.40.50.280">
    <property type="entry name" value="Cobalamin-binding domain"/>
    <property type="match status" value="1"/>
</dbReference>
<dbReference type="CDD" id="cd01335">
    <property type="entry name" value="Radical_SAM"/>
    <property type="match status" value="1"/>
</dbReference>
<keyword evidence="4" id="KW-0408">Iron</keyword>
<sequence>MPQPPKAKRPKWPGITWHSSDSSSHEPRVLGINPWITDFAAYNLWARPAGLLACLETLRQSGASIALLDCLDQMWQESPWPRRKNFGCGPYPRTPLPVPWYLSDVPRQFSRYGHAYETVRSALSHLSPPPDLVLITTAMTYWYPGAVQMLRLVREIWPRVPIAIGGVYPTLCPEHAATWSADLVLSGPLETGGNWQRVWSAMGGTAPPLPPQAGFNLALDLYAAPEYAPILGSRGCPYGCEYCASRHLYSGFVQRSFESVWQEFRAQYQAGVRDFAFYDDALLLRPTTWLLPFLHQICELPEPIRLHTPNAMHVQALTPEVCRALFRAGLTTIRLGLESGDFDHRFDAKLSAPQWQEGVDNLFAAGFRAQDIGAYILFGLPDQNEAEVLAAARLAAASGIRPQLAHFSPLPGTPLFERAVEVSDRPIAEDPLCQNNSIWPCVPGGFSWRTKRRWQEMLAQTMAAY</sequence>
<feature type="domain" description="Radical SAM core" evidence="7">
    <location>
        <begin position="222"/>
        <end position="441"/>
    </location>
</feature>
<dbReference type="GO" id="GO:0051536">
    <property type="term" value="F:iron-sulfur cluster binding"/>
    <property type="evidence" value="ECO:0007669"/>
    <property type="project" value="UniProtKB-KW"/>
</dbReference>
<dbReference type="GO" id="GO:0005829">
    <property type="term" value="C:cytosol"/>
    <property type="evidence" value="ECO:0007669"/>
    <property type="project" value="TreeGrafter"/>
</dbReference>
<evidence type="ECO:0000313" key="9">
    <source>
        <dbReference type="Proteomes" id="UP000001052"/>
    </source>
</evidence>
<evidence type="ECO:0000256" key="3">
    <source>
        <dbReference type="ARBA" id="ARBA00022723"/>
    </source>
</evidence>
<dbReference type="Gene3D" id="3.80.30.20">
    <property type="entry name" value="tm_1862 like domain"/>
    <property type="match status" value="1"/>
</dbReference>
<dbReference type="Pfam" id="PF04055">
    <property type="entry name" value="Radical_SAM"/>
    <property type="match status" value="1"/>
</dbReference>
<dbReference type="InterPro" id="IPR023404">
    <property type="entry name" value="rSAM_horseshoe"/>
</dbReference>
<evidence type="ECO:0000259" key="7">
    <source>
        <dbReference type="PROSITE" id="PS51918"/>
    </source>
</evidence>
<accession>C8X534</accession>
<evidence type="ECO:0000256" key="4">
    <source>
        <dbReference type="ARBA" id="ARBA00023004"/>
    </source>
</evidence>
<dbReference type="HOGENOM" id="CLU_021572_4_3_7"/>
<organism evidence="8 9">
    <name type="scientific">Desulfohalobium retbaense (strain ATCC 49708 / DSM 5692 / JCM 16813 / HR100)</name>
    <dbReference type="NCBI Taxonomy" id="485915"/>
    <lineage>
        <taxon>Bacteria</taxon>
        <taxon>Pseudomonadati</taxon>
        <taxon>Thermodesulfobacteriota</taxon>
        <taxon>Desulfovibrionia</taxon>
        <taxon>Desulfovibrionales</taxon>
        <taxon>Desulfohalobiaceae</taxon>
        <taxon>Desulfohalobium</taxon>
    </lineage>
</organism>
<dbReference type="PROSITE" id="PS51918">
    <property type="entry name" value="RADICAL_SAM"/>
    <property type="match status" value="1"/>
</dbReference>
<dbReference type="SUPFAM" id="SSF102114">
    <property type="entry name" value="Radical SAM enzymes"/>
    <property type="match status" value="1"/>
</dbReference>
<keyword evidence="2" id="KW-0949">S-adenosyl-L-methionine</keyword>
<dbReference type="eggNOG" id="COG1032">
    <property type="taxonomic scope" value="Bacteria"/>
</dbReference>
<dbReference type="SUPFAM" id="SSF52242">
    <property type="entry name" value="Cobalamin (vitamin B12)-binding domain"/>
    <property type="match status" value="1"/>
</dbReference>
<name>C8X534_DESRD</name>
<dbReference type="AlphaFoldDB" id="C8X534"/>
<protein>
    <submittedName>
        <fullName evidence="8">Radical SAM domain protein</fullName>
    </submittedName>
</protein>
<dbReference type="KEGG" id="drt:Dret_2247"/>
<gene>
    <name evidence="8" type="ordered locus">Dret_2247</name>
</gene>
<feature type="compositionally biased region" description="Basic residues" evidence="6">
    <location>
        <begin position="1"/>
        <end position="11"/>
    </location>
</feature>
<evidence type="ECO:0000256" key="1">
    <source>
        <dbReference type="ARBA" id="ARBA00001966"/>
    </source>
</evidence>
<reference evidence="8 9" key="2">
    <citation type="journal article" date="2010" name="Stand. Genomic Sci.">
        <title>Complete genome sequence of Desulfohalobium retbaense type strain (HR(100)).</title>
        <authorList>
            <person name="Spring S."/>
            <person name="Nolan M."/>
            <person name="Lapidus A."/>
            <person name="Glavina Del Rio T."/>
            <person name="Copeland A."/>
            <person name="Tice H."/>
            <person name="Cheng J.F."/>
            <person name="Lucas S."/>
            <person name="Land M."/>
            <person name="Chen F."/>
            <person name="Bruce D."/>
            <person name="Goodwin L."/>
            <person name="Pitluck S."/>
            <person name="Ivanova N."/>
            <person name="Mavromatis K."/>
            <person name="Mikhailova N."/>
            <person name="Pati A."/>
            <person name="Chen A."/>
            <person name="Palaniappan K."/>
            <person name="Hauser L."/>
            <person name="Chang Y.J."/>
            <person name="Jeffries C.D."/>
            <person name="Munk C."/>
            <person name="Kiss H."/>
            <person name="Chain P."/>
            <person name="Han C."/>
            <person name="Brettin T."/>
            <person name="Detter J.C."/>
            <person name="Schuler E."/>
            <person name="Goker M."/>
            <person name="Rohde M."/>
            <person name="Bristow J."/>
            <person name="Eisen J.A."/>
            <person name="Markowitz V."/>
            <person name="Hugenholtz P."/>
            <person name="Kyrpides N.C."/>
            <person name="Klenk H.P."/>
        </authorList>
    </citation>
    <scope>NUCLEOTIDE SEQUENCE [LARGE SCALE GENOMIC DNA]</scope>
    <source>
        <strain evidence="8 9">DSM 5692</strain>
    </source>
</reference>
<dbReference type="InterPro" id="IPR007197">
    <property type="entry name" value="rSAM"/>
</dbReference>
<dbReference type="InterPro" id="IPR051198">
    <property type="entry name" value="BchE-like"/>
</dbReference>
<dbReference type="SFLD" id="SFLDG01082">
    <property type="entry name" value="B12-binding_domain_containing"/>
    <property type="match status" value="1"/>
</dbReference>
<proteinExistence type="predicted"/>
<evidence type="ECO:0000313" key="8">
    <source>
        <dbReference type="EMBL" id="ACV69531.1"/>
    </source>
</evidence>
<dbReference type="GO" id="GO:0003824">
    <property type="term" value="F:catalytic activity"/>
    <property type="evidence" value="ECO:0007669"/>
    <property type="project" value="InterPro"/>
</dbReference>
<keyword evidence="9" id="KW-1185">Reference proteome</keyword>
<reference evidence="9" key="1">
    <citation type="submission" date="2009-09" db="EMBL/GenBank/DDBJ databases">
        <title>The complete chromosome of Desulfohalobium retbaense DSM 5692.</title>
        <authorList>
            <consortium name="US DOE Joint Genome Institute (JGI-PGF)"/>
            <person name="Lucas S."/>
            <person name="Copeland A."/>
            <person name="Lapidus A."/>
            <person name="Glavina del Rio T."/>
            <person name="Dalin E."/>
            <person name="Tice H."/>
            <person name="Bruce D."/>
            <person name="Goodwin L."/>
            <person name="Pitluck S."/>
            <person name="Kyrpides N."/>
            <person name="Mavromatis K."/>
            <person name="Ivanova N."/>
            <person name="Mikhailova N."/>
            <person name="Munk A.C."/>
            <person name="Brettin T."/>
            <person name="Detter J.C."/>
            <person name="Han C."/>
            <person name="Tapia R."/>
            <person name="Larimer F."/>
            <person name="Land M."/>
            <person name="Hauser L."/>
            <person name="Markowitz V."/>
            <person name="Cheng J.-F."/>
            <person name="Hugenholtz P."/>
            <person name="Woyke T."/>
            <person name="Wu D."/>
            <person name="Spring S."/>
            <person name="Klenk H.-P."/>
            <person name="Eisen J.A."/>
        </authorList>
    </citation>
    <scope>NUCLEOTIDE SEQUENCE [LARGE SCALE GENOMIC DNA]</scope>
    <source>
        <strain evidence="9">DSM 5692</strain>
    </source>
</reference>
<keyword evidence="3" id="KW-0479">Metal-binding</keyword>
<feature type="region of interest" description="Disordered" evidence="6">
    <location>
        <begin position="1"/>
        <end position="26"/>
    </location>
</feature>
<dbReference type="InterPro" id="IPR006638">
    <property type="entry name" value="Elp3/MiaA/NifB-like_rSAM"/>
</dbReference>
<keyword evidence="5" id="KW-0411">Iron-sulfur</keyword>
<dbReference type="SMART" id="SM00729">
    <property type="entry name" value="Elp3"/>
    <property type="match status" value="1"/>
</dbReference>
<evidence type="ECO:0000256" key="5">
    <source>
        <dbReference type="ARBA" id="ARBA00023014"/>
    </source>
</evidence>
<dbReference type="SFLD" id="SFLDS00029">
    <property type="entry name" value="Radical_SAM"/>
    <property type="match status" value="1"/>
</dbReference>
<dbReference type="EMBL" id="CP001734">
    <property type="protein sequence ID" value="ACV69531.1"/>
    <property type="molecule type" value="Genomic_DNA"/>
</dbReference>